<protein>
    <submittedName>
        <fullName evidence="3">Subtilase-type protease inhibitor</fullName>
    </submittedName>
</protein>
<proteinExistence type="predicted"/>
<accession>A0A1C7MZ12</accession>
<dbReference type="InterPro" id="IPR023549">
    <property type="entry name" value="Subtilisin_inhibitor"/>
</dbReference>
<evidence type="ECO:0000259" key="2">
    <source>
        <dbReference type="Pfam" id="PF00720"/>
    </source>
</evidence>
<dbReference type="PROSITE" id="PS00999">
    <property type="entry name" value="SSI"/>
    <property type="match status" value="1"/>
</dbReference>
<dbReference type="Proteomes" id="UP000093000">
    <property type="component" value="Unassembled WGS sequence"/>
</dbReference>
<keyword evidence="4" id="KW-1185">Reference proteome</keyword>
<name>A0A1C7MZ12_9FUNG</name>
<evidence type="ECO:0000256" key="1">
    <source>
        <dbReference type="SAM" id="SignalP"/>
    </source>
</evidence>
<dbReference type="InterPro" id="IPR020054">
    <property type="entry name" value="Prot_inh_SSI_I16_CS"/>
</dbReference>
<feature type="domain" description="Subtilisin inhibitor" evidence="2">
    <location>
        <begin position="51"/>
        <end position="120"/>
    </location>
</feature>
<dbReference type="Pfam" id="PF00720">
    <property type="entry name" value="SSI"/>
    <property type="match status" value="1"/>
</dbReference>
<dbReference type="InParanoid" id="A0A1C7MZ12"/>
<feature type="signal peptide" evidence="1">
    <location>
        <begin position="1"/>
        <end position="21"/>
    </location>
</feature>
<comment type="caution">
    <text evidence="3">The sequence shown here is derived from an EMBL/GenBank/DDBJ whole genome shotgun (WGS) entry which is preliminary data.</text>
</comment>
<dbReference type="GO" id="GO:0004867">
    <property type="term" value="F:serine-type endopeptidase inhibitor activity"/>
    <property type="evidence" value="ECO:0007669"/>
    <property type="project" value="InterPro"/>
</dbReference>
<evidence type="ECO:0000313" key="3">
    <source>
        <dbReference type="EMBL" id="OBZ82001.1"/>
    </source>
</evidence>
<dbReference type="OrthoDB" id="2207099at2759"/>
<dbReference type="Gene3D" id="3.30.350.10">
    <property type="entry name" value="Subtilisin inhibitor-like"/>
    <property type="match status" value="1"/>
</dbReference>
<reference evidence="3 4" key="1">
    <citation type="submission" date="2016-03" db="EMBL/GenBank/DDBJ databases">
        <title>Choanephora cucurbitarum.</title>
        <authorList>
            <person name="Min B."/>
            <person name="Park H."/>
            <person name="Park J.-H."/>
            <person name="Shin H.-D."/>
            <person name="Choi I.-G."/>
        </authorList>
    </citation>
    <scope>NUCLEOTIDE SEQUENCE [LARGE SCALE GENOMIC DNA]</scope>
    <source>
        <strain evidence="3 4">KUS-F28377</strain>
    </source>
</reference>
<evidence type="ECO:0000313" key="4">
    <source>
        <dbReference type="Proteomes" id="UP000093000"/>
    </source>
</evidence>
<sequence>MVSSLSILSLFAAAIVPFVVAHPDSHDNHAPQPVPNTSTYLAILVKKTTGNTIYSLSCNPDGGSHPRPQAACEFLQSINGNLNGLPASQILCTLEYNPVNVTILGLYQGRFTVFNNQYSNECFAIGALGNLYPTIA</sequence>
<dbReference type="InterPro" id="IPR036819">
    <property type="entry name" value="Subtilisin_inhibitor-like_sf"/>
</dbReference>
<dbReference type="EMBL" id="LUGH01000980">
    <property type="protein sequence ID" value="OBZ82001.1"/>
    <property type="molecule type" value="Genomic_DNA"/>
</dbReference>
<keyword evidence="1" id="KW-0732">Signal</keyword>
<dbReference type="SUPFAM" id="SSF55399">
    <property type="entry name" value="Subtilisin inhibitor"/>
    <property type="match status" value="1"/>
</dbReference>
<feature type="chain" id="PRO_5008889374" evidence="1">
    <location>
        <begin position="22"/>
        <end position="136"/>
    </location>
</feature>
<gene>
    <name evidence="3" type="primary">SSI_3</name>
    <name evidence="3" type="ORF">A0J61_09950</name>
</gene>
<dbReference type="AlphaFoldDB" id="A0A1C7MZ12"/>
<organism evidence="3 4">
    <name type="scientific">Choanephora cucurbitarum</name>
    <dbReference type="NCBI Taxonomy" id="101091"/>
    <lineage>
        <taxon>Eukaryota</taxon>
        <taxon>Fungi</taxon>
        <taxon>Fungi incertae sedis</taxon>
        <taxon>Mucoromycota</taxon>
        <taxon>Mucoromycotina</taxon>
        <taxon>Mucoromycetes</taxon>
        <taxon>Mucorales</taxon>
        <taxon>Mucorineae</taxon>
        <taxon>Choanephoraceae</taxon>
        <taxon>Choanephoroideae</taxon>
        <taxon>Choanephora</taxon>
    </lineage>
</organism>